<sequence>MMLPNRSPRFFHEDLKLPKLPKLQLSMRIGPTTRLSPPRNLSQNFEMSTKTILSPSFKPQDLIPSPSLGFLDLLAQKYSKHPKNECSDQPNKTPKTKPIIFSWTIKRTYGNTPASRVGGTLTVIGNDIYLFGGQSGDRLNELKCLKYDSLHWDTITTPKDLEVPEPRDGHITLPYKNYLVVYGGAGAFNTILHARTCSPLLHILDTQSLHWKTHKPIGRLPDPRRNHSAAIIGCTVIIYGGIGNDNNTLADFHGVNLDTMQWFTPKFSKDTVKPGPRHSFSMCSVYHQAMFKVNNCEIFNLPVIYDEDFTRKNCGIYIFGGMNGERRVLNDMFLLQTVKKNSKSDKNMLKIIRVEGSGKFPIARHGHSMGLCGKYVVIVGGRNDELYAGCRQSHVDEIGAFNITTSHWETVDLVGLLPISCWGVACATIGSKLLCFGGMNLSSFATNELWSLETNQDSIEGFELKKKDNPIRILIRRNTKYNL</sequence>
<accession>A0A1R2CUP7</accession>
<gene>
    <name evidence="3" type="ORF">SteCoe_4377</name>
</gene>
<dbReference type="PANTHER" id="PTHR46093:SF18">
    <property type="entry name" value="FIBRONECTIN TYPE-III DOMAIN-CONTAINING PROTEIN"/>
    <property type="match status" value="1"/>
</dbReference>
<dbReference type="Pfam" id="PF24681">
    <property type="entry name" value="Kelch_KLHDC2_KLHL20_DRC7"/>
    <property type="match status" value="2"/>
</dbReference>
<name>A0A1R2CUP7_9CILI</name>
<comment type="caution">
    <text evidence="3">The sequence shown here is derived from an EMBL/GenBank/DDBJ whole genome shotgun (WGS) entry which is preliminary data.</text>
</comment>
<evidence type="ECO:0000313" key="3">
    <source>
        <dbReference type="EMBL" id="OMJ92749.1"/>
    </source>
</evidence>
<protein>
    <submittedName>
        <fullName evidence="3">Uncharacterized protein</fullName>
    </submittedName>
</protein>
<dbReference type="Proteomes" id="UP000187209">
    <property type="component" value="Unassembled WGS sequence"/>
</dbReference>
<dbReference type="OrthoDB" id="4447at2759"/>
<keyword evidence="1" id="KW-0880">Kelch repeat</keyword>
<dbReference type="Gene3D" id="2.120.10.80">
    <property type="entry name" value="Kelch-type beta propeller"/>
    <property type="match status" value="2"/>
</dbReference>
<dbReference type="PANTHER" id="PTHR46093">
    <property type="entry name" value="ACYL-COA-BINDING DOMAIN-CONTAINING PROTEIN 5"/>
    <property type="match status" value="1"/>
</dbReference>
<dbReference type="InterPro" id="IPR015915">
    <property type="entry name" value="Kelch-typ_b-propeller"/>
</dbReference>
<reference evidence="3 4" key="1">
    <citation type="submission" date="2016-11" db="EMBL/GenBank/DDBJ databases">
        <title>The macronuclear genome of Stentor coeruleus: a giant cell with tiny introns.</title>
        <authorList>
            <person name="Slabodnick M."/>
            <person name="Ruby J.G."/>
            <person name="Reiff S.B."/>
            <person name="Swart E.C."/>
            <person name="Gosai S."/>
            <person name="Prabakaran S."/>
            <person name="Witkowska E."/>
            <person name="Larue G.E."/>
            <person name="Fisher S."/>
            <person name="Freeman R.M."/>
            <person name="Gunawardena J."/>
            <person name="Chu W."/>
            <person name="Stover N.A."/>
            <person name="Gregory B.D."/>
            <person name="Nowacki M."/>
            <person name="Derisi J."/>
            <person name="Roy S.W."/>
            <person name="Marshall W.F."/>
            <person name="Sood P."/>
        </authorList>
    </citation>
    <scope>NUCLEOTIDE SEQUENCE [LARGE SCALE GENOMIC DNA]</scope>
    <source>
        <strain evidence="3">WM001</strain>
    </source>
</reference>
<dbReference type="AlphaFoldDB" id="A0A1R2CUP7"/>
<evidence type="ECO:0000256" key="2">
    <source>
        <dbReference type="ARBA" id="ARBA00022737"/>
    </source>
</evidence>
<evidence type="ECO:0000256" key="1">
    <source>
        <dbReference type="ARBA" id="ARBA00022441"/>
    </source>
</evidence>
<dbReference type="EMBL" id="MPUH01000055">
    <property type="protein sequence ID" value="OMJ92749.1"/>
    <property type="molecule type" value="Genomic_DNA"/>
</dbReference>
<keyword evidence="4" id="KW-1185">Reference proteome</keyword>
<proteinExistence type="predicted"/>
<evidence type="ECO:0000313" key="4">
    <source>
        <dbReference type="Proteomes" id="UP000187209"/>
    </source>
</evidence>
<organism evidence="3 4">
    <name type="scientific">Stentor coeruleus</name>
    <dbReference type="NCBI Taxonomy" id="5963"/>
    <lineage>
        <taxon>Eukaryota</taxon>
        <taxon>Sar</taxon>
        <taxon>Alveolata</taxon>
        <taxon>Ciliophora</taxon>
        <taxon>Postciliodesmatophora</taxon>
        <taxon>Heterotrichea</taxon>
        <taxon>Heterotrichida</taxon>
        <taxon>Stentoridae</taxon>
        <taxon>Stentor</taxon>
    </lineage>
</organism>
<dbReference type="SUPFAM" id="SSF117281">
    <property type="entry name" value="Kelch motif"/>
    <property type="match status" value="2"/>
</dbReference>
<keyword evidence="2" id="KW-0677">Repeat</keyword>